<dbReference type="OrthoDB" id="432483at2759"/>
<dbReference type="EMBL" id="BOPL01000001">
    <property type="protein sequence ID" value="GIJ98191.1"/>
    <property type="molecule type" value="Genomic_DNA"/>
</dbReference>
<dbReference type="Proteomes" id="UP000710440">
    <property type="component" value="Unassembled WGS sequence"/>
</dbReference>
<comment type="caution">
    <text evidence="1">The sequence shown here is derived from an EMBL/GenBank/DDBJ whole genome shotgun (WGS) entry which is preliminary data.</text>
</comment>
<dbReference type="GeneID" id="66928288"/>
<evidence type="ECO:0000313" key="1">
    <source>
        <dbReference type="EMBL" id="GIJ98191.1"/>
    </source>
</evidence>
<accession>A0A9P3BM47</accession>
<proteinExistence type="predicted"/>
<organism evidence="1 2">
    <name type="scientific">Aspergillus viridinutans</name>
    <dbReference type="NCBI Taxonomy" id="75553"/>
    <lineage>
        <taxon>Eukaryota</taxon>
        <taxon>Fungi</taxon>
        <taxon>Dikarya</taxon>
        <taxon>Ascomycota</taxon>
        <taxon>Pezizomycotina</taxon>
        <taxon>Eurotiomycetes</taxon>
        <taxon>Eurotiomycetidae</taxon>
        <taxon>Eurotiales</taxon>
        <taxon>Aspergillaceae</taxon>
        <taxon>Aspergillus</taxon>
        <taxon>Aspergillus subgen. Fumigati</taxon>
    </lineage>
</organism>
<protein>
    <submittedName>
        <fullName evidence="1">Uncharacterized protein</fullName>
    </submittedName>
</protein>
<reference evidence="1 2" key="1">
    <citation type="submission" date="2021-02" db="EMBL/GenBank/DDBJ databases">
        <title>Pan-genome distribution and transcriptional activeness of fungal secondary metabolism genes in Aspergillus section Fumigati.</title>
        <authorList>
            <person name="Takahashi H."/>
            <person name="Umemura M."/>
            <person name="Ninomiya A."/>
            <person name="Kusuya Y."/>
            <person name="Urayama S."/>
            <person name="Shimizu M."/>
            <person name="Watanabe A."/>
            <person name="Kamei K."/>
            <person name="Yaguchi T."/>
            <person name="Hagiwara D."/>
        </authorList>
    </citation>
    <scope>NUCLEOTIDE SEQUENCE [LARGE SCALE GENOMIC DNA]</scope>
    <source>
        <strain evidence="1 2">IFM 47045</strain>
    </source>
</reference>
<dbReference type="RefSeq" id="XP_043121378.1">
    <property type="nucleotide sequence ID" value="XM_043265443.1"/>
</dbReference>
<gene>
    <name evidence="1" type="ORF">Aspvir_000306</name>
</gene>
<sequence length="143" mass="16127">MVYRYSSLRHTGLTEEIQKTISMRQTEIESAIRTTNNQIADIQTRREEFGPVDLAQAAADPETEADMLRQIDEEHKALYISRRLLNELLMRVQDSTIVNVLARNENNSMRVTFGNQNSGLQIGVSNGPITGISFGSNERLNAM</sequence>
<name>A0A9P3BM47_ASPVI</name>
<keyword evidence="2" id="KW-1185">Reference proteome</keyword>
<evidence type="ECO:0000313" key="2">
    <source>
        <dbReference type="Proteomes" id="UP000710440"/>
    </source>
</evidence>
<dbReference type="AlphaFoldDB" id="A0A9P3BM47"/>